<evidence type="ECO:0000313" key="1">
    <source>
        <dbReference type="EMBL" id="GHO43037.1"/>
    </source>
</evidence>
<dbReference type="Proteomes" id="UP000612362">
    <property type="component" value="Unassembled WGS sequence"/>
</dbReference>
<proteinExistence type="predicted"/>
<comment type="caution">
    <text evidence="1">The sequence shown here is derived from an EMBL/GenBank/DDBJ whole genome shotgun (WGS) entry which is preliminary data.</text>
</comment>
<organism evidence="1 2">
    <name type="scientific">Ktedonospora formicarum</name>
    <dbReference type="NCBI Taxonomy" id="2778364"/>
    <lineage>
        <taxon>Bacteria</taxon>
        <taxon>Bacillati</taxon>
        <taxon>Chloroflexota</taxon>
        <taxon>Ktedonobacteria</taxon>
        <taxon>Ktedonobacterales</taxon>
        <taxon>Ktedonobacteraceae</taxon>
        <taxon>Ktedonospora</taxon>
    </lineage>
</organism>
<gene>
    <name evidence="1" type="ORF">KSX_12000</name>
</gene>
<evidence type="ECO:0000313" key="2">
    <source>
        <dbReference type="Proteomes" id="UP000612362"/>
    </source>
</evidence>
<reference evidence="1" key="1">
    <citation type="submission" date="2020-10" db="EMBL/GenBank/DDBJ databases">
        <title>Taxonomic study of unclassified bacteria belonging to the class Ktedonobacteria.</title>
        <authorList>
            <person name="Yabe S."/>
            <person name="Wang C.M."/>
            <person name="Zheng Y."/>
            <person name="Sakai Y."/>
            <person name="Cavaletti L."/>
            <person name="Monciardini P."/>
            <person name="Donadio S."/>
        </authorList>
    </citation>
    <scope>NUCLEOTIDE SEQUENCE</scope>
    <source>
        <strain evidence="1">SOSP1-1</strain>
    </source>
</reference>
<sequence length="62" mass="7057">MIESSEDKSISSFGYSDEELLFKCSIGYLNTGILGIVKTNPVTSIKRYLDPNHVVFNYYEDD</sequence>
<protein>
    <submittedName>
        <fullName evidence="1">Uncharacterized protein</fullName>
    </submittedName>
</protein>
<name>A0A8J3HSB4_9CHLR</name>
<accession>A0A8J3HSB4</accession>
<dbReference type="EMBL" id="BNJF01000001">
    <property type="protein sequence ID" value="GHO43037.1"/>
    <property type="molecule type" value="Genomic_DNA"/>
</dbReference>
<keyword evidence="2" id="KW-1185">Reference proteome</keyword>
<dbReference type="AlphaFoldDB" id="A0A8J3HSB4"/>